<evidence type="ECO:0000256" key="1">
    <source>
        <dbReference type="SAM" id="MobiDB-lite"/>
    </source>
</evidence>
<sequence length="52" mass="5819">MHGRARSSGQEGRLLCARATPVTHSRQSVVEPMPRIALRLKRMLEQLPLPGE</sequence>
<gene>
    <name evidence="2" type="ORF">H9819_00610</name>
</gene>
<name>A0A9D2CVU8_9BACE</name>
<reference evidence="2" key="1">
    <citation type="journal article" date="2021" name="PeerJ">
        <title>Extensive microbial diversity within the chicken gut microbiome revealed by metagenomics and culture.</title>
        <authorList>
            <person name="Gilroy R."/>
            <person name="Ravi A."/>
            <person name="Getino M."/>
            <person name="Pursley I."/>
            <person name="Horton D.L."/>
            <person name="Alikhan N.F."/>
            <person name="Baker D."/>
            <person name="Gharbi K."/>
            <person name="Hall N."/>
            <person name="Watson M."/>
            <person name="Adriaenssens E.M."/>
            <person name="Foster-Nyarko E."/>
            <person name="Jarju S."/>
            <person name="Secka A."/>
            <person name="Antonio M."/>
            <person name="Oren A."/>
            <person name="Chaudhuri R.R."/>
            <person name="La Ragione R."/>
            <person name="Hildebrand F."/>
            <person name="Pallen M.J."/>
        </authorList>
    </citation>
    <scope>NUCLEOTIDE SEQUENCE</scope>
    <source>
        <strain evidence="2">ChiHjej12B11-24981</strain>
    </source>
</reference>
<dbReference type="AlphaFoldDB" id="A0A9D2CVU8"/>
<comment type="caution">
    <text evidence="2">The sequence shown here is derived from an EMBL/GenBank/DDBJ whole genome shotgun (WGS) entry which is preliminary data.</text>
</comment>
<reference evidence="2" key="2">
    <citation type="submission" date="2021-04" db="EMBL/GenBank/DDBJ databases">
        <authorList>
            <person name="Gilroy R."/>
        </authorList>
    </citation>
    <scope>NUCLEOTIDE SEQUENCE</scope>
    <source>
        <strain evidence="2">ChiHjej12B11-24981</strain>
    </source>
</reference>
<feature type="region of interest" description="Disordered" evidence="1">
    <location>
        <begin position="1"/>
        <end position="28"/>
    </location>
</feature>
<protein>
    <submittedName>
        <fullName evidence="2">Uncharacterized protein</fullName>
    </submittedName>
</protein>
<accession>A0A9D2CVU8</accession>
<evidence type="ECO:0000313" key="3">
    <source>
        <dbReference type="Proteomes" id="UP000824023"/>
    </source>
</evidence>
<dbReference type="EMBL" id="DXCK01000008">
    <property type="protein sequence ID" value="HIZ00741.1"/>
    <property type="molecule type" value="Genomic_DNA"/>
</dbReference>
<proteinExistence type="predicted"/>
<dbReference type="Proteomes" id="UP000824023">
    <property type="component" value="Unassembled WGS sequence"/>
</dbReference>
<evidence type="ECO:0000313" key="2">
    <source>
        <dbReference type="EMBL" id="HIZ00741.1"/>
    </source>
</evidence>
<organism evidence="2 3">
    <name type="scientific">Candidatus Bacteroides merdipullorum</name>
    <dbReference type="NCBI Taxonomy" id="2838474"/>
    <lineage>
        <taxon>Bacteria</taxon>
        <taxon>Pseudomonadati</taxon>
        <taxon>Bacteroidota</taxon>
        <taxon>Bacteroidia</taxon>
        <taxon>Bacteroidales</taxon>
        <taxon>Bacteroidaceae</taxon>
        <taxon>Bacteroides</taxon>
    </lineage>
</organism>